<keyword evidence="1" id="KW-0732">Signal</keyword>
<dbReference type="VEuPathDB" id="VectorBase:ASIC011340"/>
<evidence type="ECO:0000313" key="4">
    <source>
        <dbReference type="Proteomes" id="UP000030765"/>
    </source>
</evidence>
<gene>
    <name evidence="2" type="ORF">ZHAS_00011340</name>
</gene>
<reference evidence="2 4" key="1">
    <citation type="journal article" date="2014" name="BMC Genomics">
        <title>Genome sequence of Anopheles sinensis provides insight into genetics basis of mosquito competence for malaria parasites.</title>
        <authorList>
            <person name="Zhou D."/>
            <person name="Zhang D."/>
            <person name="Ding G."/>
            <person name="Shi L."/>
            <person name="Hou Q."/>
            <person name="Ye Y."/>
            <person name="Xu Y."/>
            <person name="Zhou H."/>
            <person name="Xiong C."/>
            <person name="Li S."/>
            <person name="Yu J."/>
            <person name="Hong S."/>
            <person name="Yu X."/>
            <person name="Zou P."/>
            <person name="Chen C."/>
            <person name="Chang X."/>
            <person name="Wang W."/>
            <person name="Lv Y."/>
            <person name="Sun Y."/>
            <person name="Ma L."/>
            <person name="Shen B."/>
            <person name="Zhu C."/>
        </authorList>
    </citation>
    <scope>NUCLEOTIDE SEQUENCE [LARGE SCALE GENOMIC DNA]</scope>
</reference>
<dbReference type="Proteomes" id="UP000030765">
    <property type="component" value="Unassembled WGS sequence"/>
</dbReference>
<keyword evidence="4" id="KW-1185">Reference proteome</keyword>
<accession>A0A084VZW3</accession>
<protein>
    <submittedName>
        <fullName evidence="2">AGAP003130-PA-like protein</fullName>
    </submittedName>
</protein>
<evidence type="ECO:0000313" key="2">
    <source>
        <dbReference type="EMBL" id="KFB43507.1"/>
    </source>
</evidence>
<feature type="chain" id="PRO_5001784153" evidence="1">
    <location>
        <begin position="20"/>
        <end position="59"/>
    </location>
</feature>
<proteinExistence type="predicted"/>
<evidence type="ECO:0000256" key="1">
    <source>
        <dbReference type="SAM" id="SignalP"/>
    </source>
</evidence>
<dbReference type="PROSITE" id="PS51257">
    <property type="entry name" value="PROKAR_LIPOPROTEIN"/>
    <property type="match status" value="1"/>
</dbReference>
<dbReference type="AlphaFoldDB" id="A0A084VZW3"/>
<name>A0A084VZW3_ANOSI</name>
<dbReference type="EMBL" id="ATLV01018996">
    <property type="status" value="NOT_ANNOTATED_CDS"/>
    <property type="molecule type" value="Genomic_DNA"/>
</dbReference>
<evidence type="ECO:0000313" key="3">
    <source>
        <dbReference type="EnsemblMetazoa" id="ASIC011340-PA"/>
    </source>
</evidence>
<dbReference type="EnsemblMetazoa" id="ASIC011340-RA">
    <property type="protein sequence ID" value="ASIC011340-PA"/>
    <property type="gene ID" value="ASIC011340"/>
</dbReference>
<feature type="signal peptide" evidence="1">
    <location>
        <begin position="1"/>
        <end position="19"/>
    </location>
</feature>
<sequence length="59" mass="6582">MMLLRLVFCLCALIGCALANPSPLLKKVIVKQPIFIKPAPIIVHRPVVVKKFVQSGGWW</sequence>
<dbReference type="EMBL" id="KE525259">
    <property type="protein sequence ID" value="KFB43507.1"/>
    <property type="molecule type" value="Genomic_DNA"/>
</dbReference>
<organism evidence="2">
    <name type="scientific">Anopheles sinensis</name>
    <name type="common">Mosquito</name>
    <dbReference type="NCBI Taxonomy" id="74873"/>
    <lineage>
        <taxon>Eukaryota</taxon>
        <taxon>Metazoa</taxon>
        <taxon>Ecdysozoa</taxon>
        <taxon>Arthropoda</taxon>
        <taxon>Hexapoda</taxon>
        <taxon>Insecta</taxon>
        <taxon>Pterygota</taxon>
        <taxon>Neoptera</taxon>
        <taxon>Endopterygota</taxon>
        <taxon>Diptera</taxon>
        <taxon>Nematocera</taxon>
        <taxon>Culicoidea</taxon>
        <taxon>Culicidae</taxon>
        <taxon>Anophelinae</taxon>
        <taxon>Anopheles</taxon>
    </lineage>
</organism>
<reference evidence="3" key="2">
    <citation type="submission" date="2020-05" db="UniProtKB">
        <authorList>
            <consortium name="EnsemblMetazoa"/>
        </authorList>
    </citation>
    <scope>IDENTIFICATION</scope>
</reference>